<dbReference type="Proteomes" id="UP000886595">
    <property type="component" value="Unassembled WGS sequence"/>
</dbReference>
<protein>
    <submittedName>
        <fullName evidence="1">Uncharacterized protein</fullName>
    </submittedName>
</protein>
<dbReference type="AlphaFoldDB" id="A0A8X7TU48"/>
<accession>A0A8X7TU48</accession>
<evidence type="ECO:0000313" key="2">
    <source>
        <dbReference type="Proteomes" id="UP000886595"/>
    </source>
</evidence>
<evidence type="ECO:0000313" key="1">
    <source>
        <dbReference type="EMBL" id="KAG2253606.1"/>
    </source>
</evidence>
<name>A0A8X7TU48_BRACI</name>
<comment type="caution">
    <text evidence="1">The sequence shown here is derived from an EMBL/GenBank/DDBJ whole genome shotgun (WGS) entry which is preliminary data.</text>
</comment>
<sequence length="99" mass="11423">MGELAMASDPVVSVSEFKIKRCGRRRKARRWWDLRKAELDGGCDDGHVGRTLKMDRSALEMLETRPSKNKVHINRSPPRLNETLHFKIVGYVSTSQNWN</sequence>
<organism evidence="1 2">
    <name type="scientific">Brassica carinata</name>
    <name type="common">Ethiopian mustard</name>
    <name type="synonym">Abyssinian cabbage</name>
    <dbReference type="NCBI Taxonomy" id="52824"/>
    <lineage>
        <taxon>Eukaryota</taxon>
        <taxon>Viridiplantae</taxon>
        <taxon>Streptophyta</taxon>
        <taxon>Embryophyta</taxon>
        <taxon>Tracheophyta</taxon>
        <taxon>Spermatophyta</taxon>
        <taxon>Magnoliopsida</taxon>
        <taxon>eudicotyledons</taxon>
        <taxon>Gunneridae</taxon>
        <taxon>Pentapetalae</taxon>
        <taxon>rosids</taxon>
        <taxon>malvids</taxon>
        <taxon>Brassicales</taxon>
        <taxon>Brassicaceae</taxon>
        <taxon>Brassiceae</taxon>
        <taxon>Brassica</taxon>
    </lineage>
</organism>
<dbReference type="EMBL" id="JAAMPC010000016">
    <property type="protein sequence ID" value="KAG2253606.1"/>
    <property type="molecule type" value="Genomic_DNA"/>
</dbReference>
<keyword evidence="2" id="KW-1185">Reference proteome</keyword>
<reference evidence="1 2" key="1">
    <citation type="submission" date="2020-02" db="EMBL/GenBank/DDBJ databases">
        <authorList>
            <person name="Ma Q."/>
            <person name="Huang Y."/>
            <person name="Song X."/>
            <person name="Pei D."/>
        </authorList>
    </citation>
    <scope>NUCLEOTIDE SEQUENCE [LARGE SCALE GENOMIC DNA]</scope>
    <source>
        <strain evidence="1">Sxm20200214</strain>
        <tissue evidence="1">Leaf</tissue>
    </source>
</reference>
<gene>
    <name evidence="1" type="ORF">Bca52824_083742</name>
</gene>
<proteinExistence type="predicted"/>